<dbReference type="EMBL" id="CP014544">
    <property type="protein sequence ID" value="AMO69681.1"/>
    <property type="molecule type" value="Genomic_DNA"/>
</dbReference>
<dbReference type="PRINTS" id="PR00032">
    <property type="entry name" value="HTHARAC"/>
</dbReference>
<evidence type="ECO:0000313" key="6">
    <source>
        <dbReference type="Proteomes" id="UP000074119"/>
    </source>
</evidence>
<dbReference type="GO" id="GO:0003700">
    <property type="term" value="F:DNA-binding transcription factor activity"/>
    <property type="evidence" value="ECO:0007669"/>
    <property type="project" value="InterPro"/>
</dbReference>
<dbReference type="InterPro" id="IPR032687">
    <property type="entry name" value="AraC-type_N"/>
</dbReference>
<dbReference type="SUPFAM" id="SSF46689">
    <property type="entry name" value="Homeodomain-like"/>
    <property type="match status" value="1"/>
</dbReference>
<dbReference type="Gene3D" id="1.10.10.60">
    <property type="entry name" value="Homeodomain-like"/>
    <property type="match status" value="1"/>
</dbReference>
<dbReference type="AlphaFoldDB" id="A0A127M8V7"/>
<dbReference type="Pfam" id="PF12833">
    <property type="entry name" value="HTH_18"/>
    <property type="match status" value="1"/>
</dbReference>
<feature type="domain" description="HTH araC/xylS-type" evidence="4">
    <location>
        <begin position="234"/>
        <end position="332"/>
    </location>
</feature>
<evidence type="ECO:0000259" key="4">
    <source>
        <dbReference type="PROSITE" id="PS01124"/>
    </source>
</evidence>
<dbReference type="Pfam" id="PF12625">
    <property type="entry name" value="Arabinose_bd"/>
    <property type="match status" value="1"/>
</dbReference>
<dbReference type="SMART" id="SM00342">
    <property type="entry name" value="HTH_ARAC"/>
    <property type="match status" value="1"/>
</dbReference>
<dbReference type="PANTHER" id="PTHR47894">
    <property type="entry name" value="HTH-TYPE TRANSCRIPTIONAL REGULATOR GADX"/>
    <property type="match status" value="1"/>
</dbReference>
<protein>
    <recommendedName>
        <fullName evidence="4">HTH araC/xylS-type domain-containing protein</fullName>
    </recommendedName>
</protein>
<dbReference type="InterPro" id="IPR018060">
    <property type="entry name" value="HTH_AraC"/>
</dbReference>
<sequence>MRPLIRTSALGGYNELVRELGGQPEPLLRQFNIDPERLDDISYLIFFHSLMQLLEASAEELQCPDFGLRLSAKQTMETLGPIAIMARTSNTAGDALFCIARYISHHSPAITLGLDNTSAPQFPRITLDINITDFPYRHQTVEMAIGLTANIHAMLTENRKRPEAVLFRHSRILEPKVYKRHFGCPVLFNQDCNALVLTPEQLDFPIRTADAFQRDIIANYLIKKSGGSPLSFIEQTNFIISRLLPTQCCNIKSVANELFMHQRTLQRRLKDEGYIFEEMVDNIRKQDAQNFLAERRMPMAQIAALLGYQEQSSFNRAAKRWFGVTPNHYRKSLHTIVGAKPE</sequence>
<evidence type="ECO:0000256" key="2">
    <source>
        <dbReference type="ARBA" id="ARBA00023125"/>
    </source>
</evidence>
<keyword evidence="2" id="KW-0238">DNA-binding</keyword>
<keyword evidence="1" id="KW-0805">Transcription regulation</keyword>
<dbReference type="InterPro" id="IPR020449">
    <property type="entry name" value="Tscrpt_reg_AraC-type_HTH"/>
</dbReference>
<reference evidence="5 6" key="1">
    <citation type="submission" date="2015-12" db="EMBL/GenBank/DDBJ databases">
        <authorList>
            <person name="Shamseldin A."/>
            <person name="Moawad H."/>
            <person name="Abd El-Rahim W.M."/>
            <person name="Sadowsky M.J."/>
        </authorList>
    </citation>
    <scope>NUCLEOTIDE SEQUENCE [LARGE SCALE GENOMIC DNA]</scope>
    <source>
        <strain evidence="5 6">SM2</strain>
    </source>
</reference>
<dbReference type="PROSITE" id="PS01124">
    <property type="entry name" value="HTH_ARAC_FAMILY_2"/>
    <property type="match status" value="1"/>
</dbReference>
<name>A0A127M8V7_9GAMM</name>
<evidence type="ECO:0000256" key="3">
    <source>
        <dbReference type="ARBA" id="ARBA00023163"/>
    </source>
</evidence>
<dbReference type="Proteomes" id="UP000074119">
    <property type="component" value="Chromosome"/>
</dbReference>
<dbReference type="GO" id="GO:0000976">
    <property type="term" value="F:transcription cis-regulatory region binding"/>
    <property type="evidence" value="ECO:0007669"/>
    <property type="project" value="TreeGrafter"/>
</dbReference>
<dbReference type="GO" id="GO:0005829">
    <property type="term" value="C:cytosol"/>
    <property type="evidence" value="ECO:0007669"/>
    <property type="project" value="TreeGrafter"/>
</dbReference>
<keyword evidence="3" id="KW-0804">Transcription</keyword>
<organism evidence="5 6">
    <name type="scientific">Zhongshania aliphaticivorans</name>
    <dbReference type="NCBI Taxonomy" id="1470434"/>
    <lineage>
        <taxon>Bacteria</taxon>
        <taxon>Pseudomonadati</taxon>
        <taxon>Pseudomonadota</taxon>
        <taxon>Gammaproteobacteria</taxon>
        <taxon>Cellvibrionales</taxon>
        <taxon>Spongiibacteraceae</taxon>
        <taxon>Zhongshania</taxon>
    </lineage>
</organism>
<accession>A0A127M8V7</accession>
<dbReference type="STRING" id="1470434.AZF00_15855"/>
<proteinExistence type="predicted"/>
<dbReference type="InterPro" id="IPR009057">
    <property type="entry name" value="Homeodomain-like_sf"/>
</dbReference>
<dbReference type="PANTHER" id="PTHR47894:SF4">
    <property type="entry name" value="HTH-TYPE TRANSCRIPTIONAL REGULATOR GADX"/>
    <property type="match status" value="1"/>
</dbReference>
<evidence type="ECO:0000313" key="5">
    <source>
        <dbReference type="EMBL" id="AMO69681.1"/>
    </source>
</evidence>
<dbReference type="KEGG" id="zal:AZF00_15855"/>
<evidence type="ECO:0000256" key="1">
    <source>
        <dbReference type="ARBA" id="ARBA00023015"/>
    </source>
</evidence>
<gene>
    <name evidence="5" type="ORF">AZF00_15855</name>
</gene>
<dbReference type="RefSeq" id="WP_008252039.1">
    <property type="nucleotide sequence ID" value="NZ_CP014544.1"/>
</dbReference>